<accession>A0A2H0XBD3</accession>
<feature type="compositionally biased region" description="Basic and acidic residues" evidence="8">
    <location>
        <begin position="73"/>
        <end position="103"/>
    </location>
</feature>
<gene>
    <name evidence="7" type="primary">rpmE</name>
    <name evidence="9" type="ORF">COT51_02505</name>
</gene>
<sequence length="103" mass="11669">MKKDIHPKWYKDSVVTCACGNTFTVGSTVPEIKIAVCSKCHPFYTGTQRFLDTERRVDKFVKKMEAAKASQKIKSEKVSEKKKNQQGEKGGPRTLKEMLTEAK</sequence>
<keyword evidence="5 7" id="KW-0687">Ribonucleoprotein</keyword>
<feature type="binding site" evidence="7">
    <location>
        <position position="37"/>
    </location>
    <ligand>
        <name>Zn(2+)</name>
        <dbReference type="ChEBI" id="CHEBI:29105"/>
    </ligand>
</feature>
<comment type="similarity">
    <text evidence="1 7">Belongs to the bacterial ribosomal protein bL31 family. Type A subfamily.</text>
</comment>
<feature type="binding site" evidence="7">
    <location>
        <position position="17"/>
    </location>
    <ligand>
        <name>Zn(2+)</name>
        <dbReference type="ChEBI" id="CHEBI:29105"/>
    </ligand>
</feature>
<dbReference type="GO" id="GO:1990904">
    <property type="term" value="C:ribonucleoprotein complex"/>
    <property type="evidence" value="ECO:0007669"/>
    <property type="project" value="UniProtKB-KW"/>
</dbReference>
<dbReference type="SUPFAM" id="SSF143800">
    <property type="entry name" value="L28p-like"/>
    <property type="match status" value="1"/>
</dbReference>
<dbReference type="PRINTS" id="PR01249">
    <property type="entry name" value="RIBOSOMALL31"/>
</dbReference>
<dbReference type="GO" id="GO:0005840">
    <property type="term" value="C:ribosome"/>
    <property type="evidence" value="ECO:0007669"/>
    <property type="project" value="UniProtKB-KW"/>
</dbReference>
<feature type="binding site" evidence="7">
    <location>
        <position position="40"/>
    </location>
    <ligand>
        <name>Zn(2+)</name>
        <dbReference type="ChEBI" id="CHEBI:29105"/>
    </ligand>
</feature>
<dbReference type="InterPro" id="IPR034704">
    <property type="entry name" value="Ribosomal_bL28/bL31-like_sf"/>
</dbReference>
<evidence type="ECO:0000256" key="7">
    <source>
        <dbReference type="HAMAP-Rule" id="MF_00501"/>
    </source>
</evidence>
<dbReference type="HAMAP" id="MF_00501">
    <property type="entry name" value="Ribosomal_bL31_1"/>
    <property type="match status" value="1"/>
</dbReference>
<keyword evidence="3 7" id="KW-0694">RNA-binding</keyword>
<evidence type="ECO:0000256" key="3">
    <source>
        <dbReference type="ARBA" id="ARBA00022884"/>
    </source>
</evidence>
<dbReference type="PANTHER" id="PTHR33280:SF1">
    <property type="entry name" value="LARGE RIBOSOMAL SUBUNIT PROTEIN BL31C"/>
    <property type="match status" value="1"/>
</dbReference>
<dbReference type="InterPro" id="IPR042105">
    <property type="entry name" value="Ribosomal_bL31_sf"/>
</dbReference>
<dbReference type="InterPro" id="IPR027491">
    <property type="entry name" value="Ribosomal_bL31_A"/>
</dbReference>
<dbReference type="GO" id="GO:0019843">
    <property type="term" value="F:rRNA binding"/>
    <property type="evidence" value="ECO:0007669"/>
    <property type="project" value="UniProtKB-KW"/>
</dbReference>
<name>A0A2H0XBD3_UNCKA</name>
<keyword evidence="2 7" id="KW-0699">rRNA-binding</keyword>
<dbReference type="Gene3D" id="4.10.830.30">
    <property type="entry name" value="Ribosomal protein L31"/>
    <property type="match status" value="1"/>
</dbReference>
<dbReference type="GO" id="GO:0003735">
    <property type="term" value="F:structural constituent of ribosome"/>
    <property type="evidence" value="ECO:0007669"/>
    <property type="project" value="InterPro"/>
</dbReference>
<dbReference type="Pfam" id="PF01197">
    <property type="entry name" value="Ribosomal_L31"/>
    <property type="match status" value="1"/>
</dbReference>
<dbReference type="NCBIfam" id="NF000612">
    <property type="entry name" value="PRK00019.1"/>
    <property type="match status" value="1"/>
</dbReference>
<keyword evidence="7" id="KW-0862">Zinc</keyword>
<dbReference type="EMBL" id="PEYV01000041">
    <property type="protein sequence ID" value="PIS21489.1"/>
    <property type="molecule type" value="Genomic_DNA"/>
</dbReference>
<comment type="cofactor">
    <cofactor evidence="7">
        <name>Zn(2+)</name>
        <dbReference type="ChEBI" id="CHEBI:29105"/>
    </cofactor>
    <text evidence="7">Binds 1 zinc ion per subunit.</text>
</comment>
<dbReference type="NCBIfam" id="TIGR00105">
    <property type="entry name" value="L31"/>
    <property type="match status" value="1"/>
</dbReference>
<reference evidence="10" key="1">
    <citation type="submission" date="2017-09" db="EMBL/GenBank/DDBJ databases">
        <title>Depth-based differentiation of microbial function through sediment-hosted aquifers and enrichment of novel symbionts in the deep terrestrial subsurface.</title>
        <authorList>
            <person name="Probst A.J."/>
            <person name="Ladd B."/>
            <person name="Jarett J.K."/>
            <person name="Geller-Mcgrath D.E."/>
            <person name="Sieber C.M.K."/>
            <person name="Emerson J.B."/>
            <person name="Anantharaman K."/>
            <person name="Thomas B.C."/>
            <person name="Malmstrom R."/>
            <person name="Stieglmeier M."/>
            <person name="Klingl A."/>
            <person name="Woyke T."/>
            <person name="Ryan C.M."/>
            <person name="Banfield J.F."/>
        </authorList>
    </citation>
    <scope>NUCLEOTIDE SEQUENCE [LARGE SCALE GENOMIC DNA]</scope>
</reference>
<feature type="region of interest" description="Disordered" evidence="8">
    <location>
        <begin position="71"/>
        <end position="103"/>
    </location>
</feature>
<dbReference type="NCBIfam" id="NF001809">
    <property type="entry name" value="PRK00528.1"/>
    <property type="match status" value="1"/>
</dbReference>
<evidence type="ECO:0000256" key="5">
    <source>
        <dbReference type="ARBA" id="ARBA00023274"/>
    </source>
</evidence>
<evidence type="ECO:0000256" key="1">
    <source>
        <dbReference type="ARBA" id="ARBA00009296"/>
    </source>
</evidence>
<proteinExistence type="inferred from homology"/>
<dbReference type="PANTHER" id="PTHR33280">
    <property type="entry name" value="50S RIBOSOMAL PROTEIN L31, CHLOROPLASTIC"/>
    <property type="match status" value="1"/>
</dbReference>
<evidence type="ECO:0000313" key="9">
    <source>
        <dbReference type="EMBL" id="PIS21489.1"/>
    </source>
</evidence>
<dbReference type="AlphaFoldDB" id="A0A2H0XBD3"/>
<comment type="function">
    <text evidence="7">Binds the 23S rRNA.</text>
</comment>
<dbReference type="GO" id="GO:0046872">
    <property type="term" value="F:metal ion binding"/>
    <property type="evidence" value="ECO:0007669"/>
    <property type="project" value="UniProtKB-KW"/>
</dbReference>
<organism evidence="9 10">
    <name type="scientific">candidate division WWE3 bacterium CG08_land_8_20_14_0_20_41_15</name>
    <dbReference type="NCBI Taxonomy" id="1975086"/>
    <lineage>
        <taxon>Bacteria</taxon>
        <taxon>Katanobacteria</taxon>
    </lineage>
</organism>
<dbReference type="InterPro" id="IPR002150">
    <property type="entry name" value="Ribosomal_bL31"/>
</dbReference>
<evidence type="ECO:0000256" key="4">
    <source>
        <dbReference type="ARBA" id="ARBA00022980"/>
    </source>
</evidence>
<comment type="caution">
    <text evidence="9">The sequence shown here is derived from an EMBL/GenBank/DDBJ whole genome shotgun (WGS) entry which is preliminary data.</text>
</comment>
<keyword evidence="7" id="KW-0479">Metal-binding</keyword>
<evidence type="ECO:0000256" key="8">
    <source>
        <dbReference type="SAM" id="MobiDB-lite"/>
    </source>
</evidence>
<comment type="subunit">
    <text evidence="7">Part of the 50S ribosomal subunit.</text>
</comment>
<evidence type="ECO:0000313" key="10">
    <source>
        <dbReference type="Proteomes" id="UP000231098"/>
    </source>
</evidence>
<dbReference type="GO" id="GO:0006412">
    <property type="term" value="P:translation"/>
    <property type="evidence" value="ECO:0007669"/>
    <property type="project" value="UniProtKB-UniRule"/>
</dbReference>
<evidence type="ECO:0000256" key="2">
    <source>
        <dbReference type="ARBA" id="ARBA00022730"/>
    </source>
</evidence>
<feature type="binding site" evidence="7">
    <location>
        <position position="19"/>
    </location>
    <ligand>
        <name>Zn(2+)</name>
        <dbReference type="ChEBI" id="CHEBI:29105"/>
    </ligand>
</feature>
<protein>
    <recommendedName>
        <fullName evidence="6 7">Large ribosomal subunit protein bL31</fullName>
    </recommendedName>
</protein>
<keyword evidence="4 7" id="KW-0689">Ribosomal protein</keyword>
<dbReference type="Proteomes" id="UP000231098">
    <property type="component" value="Unassembled WGS sequence"/>
</dbReference>
<evidence type="ECO:0000256" key="6">
    <source>
        <dbReference type="ARBA" id="ARBA00035687"/>
    </source>
</evidence>